<dbReference type="PROSITE" id="PS50202">
    <property type="entry name" value="MSP"/>
    <property type="match status" value="1"/>
</dbReference>
<dbReference type="Pfam" id="PF00635">
    <property type="entry name" value="Motile_Sperm"/>
    <property type="match status" value="1"/>
</dbReference>
<evidence type="ECO:0000313" key="4">
    <source>
        <dbReference type="EMBL" id="KAK9061067.1"/>
    </source>
</evidence>
<dbReference type="GO" id="GO:0061817">
    <property type="term" value="P:endoplasmic reticulum-plasma membrane tethering"/>
    <property type="evidence" value="ECO:0007669"/>
    <property type="project" value="TreeGrafter"/>
</dbReference>
<protein>
    <recommendedName>
        <fullName evidence="3">MSP domain-containing protein</fullName>
    </recommendedName>
</protein>
<dbReference type="InterPro" id="IPR013783">
    <property type="entry name" value="Ig-like_fold"/>
</dbReference>
<dbReference type="Gene3D" id="2.60.40.10">
    <property type="entry name" value="Immunoglobulins"/>
    <property type="match status" value="1"/>
</dbReference>
<dbReference type="SUPFAM" id="SSF49354">
    <property type="entry name" value="PapD-like"/>
    <property type="match status" value="1"/>
</dbReference>
<comment type="caution">
    <text evidence="4">The sequence shown here is derived from an EMBL/GenBank/DDBJ whole genome shotgun (WGS) entry which is preliminary data.</text>
</comment>
<comment type="similarity">
    <text evidence="1">Belongs to the VAMP-associated protein (VAP) (TC 9.B.17) family.</text>
</comment>
<name>A0AAP0CVP3_9ASTR</name>
<reference evidence="4 5" key="1">
    <citation type="submission" date="2024-04" db="EMBL/GenBank/DDBJ databases">
        <title>The reference genome of an endangered Asteraceae, Deinandra increscens subsp. villosa, native to the Central Coast of California.</title>
        <authorList>
            <person name="Guilliams M."/>
            <person name="Hasenstab-Lehman K."/>
            <person name="Meyer R."/>
            <person name="Mcevoy S."/>
        </authorList>
    </citation>
    <scope>NUCLEOTIDE SEQUENCE [LARGE SCALE GENOMIC DNA]</scope>
    <source>
        <tissue evidence="4">Leaf</tissue>
    </source>
</reference>
<dbReference type="AlphaFoldDB" id="A0AAP0CVP3"/>
<dbReference type="PANTHER" id="PTHR10809">
    <property type="entry name" value="VESICLE-ASSOCIATED MEMBRANE PROTEIN-ASSOCIATED PROTEIN"/>
    <property type="match status" value="1"/>
</dbReference>
<dbReference type="GO" id="GO:0090158">
    <property type="term" value="P:endoplasmic reticulum membrane organization"/>
    <property type="evidence" value="ECO:0007669"/>
    <property type="project" value="TreeGrafter"/>
</dbReference>
<evidence type="ECO:0000256" key="1">
    <source>
        <dbReference type="ARBA" id="ARBA00008932"/>
    </source>
</evidence>
<dbReference type="GO" id="GO:0005886">
    <property type="term" value="C:plasma membrane"/>
    <property type="evidence" value="ECO:0007669"/>
    <property type="project" value="TreeGrafter"/>
</dbReference>
<evidence type="ECO:0000313" key="5">
    <source>
        <dbReference type="Proteomes" id="UP001408789"/>
    </source>
</evidence>
<dbReference type="PANTHER" id="PTHR10809:SF162">
    <property type="entry name" value="VESICLE-ASSOCIATED PROTEIN 1-1-LIKE"/>
    <property type="match status" value="1"/>
</dbReference>
<dbReference type="Proteomes" id="UP001408789">
    <property type="component" value="Unassembled WGS sequence"/>
</dbReference>
<feature type="domain" description="MSP" evidence="3">
    <location>
        <begin position="30"/>
        <end position="169"/>
    </location>
</feature>
<evidence type="ECO:0000259" key="3">
    <source>
        <dbReference type="PROSITE" id="PS50202"/>
    </source>
</evidence>
<sequence>MTSLPARIPAAVTDMEVQQWRVDSVVGRKTAVADPFWVFTAVFEVPTNRWSRFTNNFERDLTLFRKVKTTNPKRYCVRPNTGVVLPHSTCEVIGSVFPFTLSVLSAKFLVLVTMQSQKEAPLDMQCKDKFLLQSAVARPGTTPKDITPELFNKDSGNQVEECKLKVNYVAPQQPPSPVREGSKEGSSPRASISENGTINTTDSTAVPRGYIESPEKPSKVISRATPFTCPPNPRLIIVIRRQQPVAKKGETPQKKVVDDQPVNWDLIDIEVPYCK</sequence>
<dbReference type="InterPro" id="IPR016763">
    <property type="entry name" value="VAP"/>
</dbReference>
<accession>A0AAP0CVP3</accession>
<keyword evidence="5" id="KW-1185">Reference proteome</keyword>
<gene>
    <name evidence="4" type="ORF">SSX86_018247</name>
</gene>
<dbReference type="InterPro" id="IPR008962">
    <property type="entry name" value="PapD-like_sf"/>
</dbReference>
<feature type="region of interest" description="Disordered" evidence="2">
    <location>
        <begin position="170"/>
        <end position="225"/>
    </location>
</feature>
<dbReference type="GO" id="GO:0005789">
    <property type="term" value="C:endoplasmic reticulum membrane"/>
    <property type="evidence" value="ECO:0007669"/>
    <property type="project" value="InterPro"/>
</dbReference>
<dbReference type="EMBL" id="JBCNJP010000019">
    <property type="protein sequence ID" value="KAK9061067.1"/>
    <property type="molecule type" value="Genomic_DNA"/>
</dbReference>
<dbReference type="InterPro" id="IPR000535">
    <property type="entry name" value="MSP_dom"/>
</dbReference>
<proteinExistence type="inferred from homology"/>
<evidence type="ECO:0000256" key="2">
    <source>
        <dbReference type="SAM" id="MobiDB-lite"/>
    </source>
</evidence>
<feature type="compositionally biased region" description="Polar residues" evidence="2">
    <location>
        <begin position="184"/>
        <end position="204"/>
    </location>
</feature>
<organism evidence="4 5">
    <name type="scientific">Deinandra increscens subsp. villosa</name>
    <dbReference type="NCBI Taxonomy" id="3103831"/>
    <lineage>
        <taxon>Eukaryota</taxon>
        <taxon>Viridiplantae</taxon>
        <taxon>Streptophyta</taxon>
        <taxon>Embryophyta</taxon>
        <taxon>Tracheophyta</taxon>
        <taxon>Spermatophyta</taxon>
        <taxon>Magnoliopsida</taxon>
        <taxon>eudicotyledons</taxon>
        <taxon>Gunneridae</taxon>
        <taxon>Pentapetalae</taxon>
        <taxon>asterids</taxon>
        <taxon>campanulids</taxon>
        <taxon>Asterales</taxon>
        <taxon>Asteraceae</taxon>
        <taxon>Asteroideae</taxon>
        <taxon>Heliantheae alliance</taxon>
        <taxon>Madieae</taxon>
        <taxon>Madiinae</taxon>
        <taxon>Deinandra</taxon>
    </lineage>
</organism>